<keyword evidence="2" id="KW-1185">Reference proteome</keyword>
<sequence>MGNPHSFTKMGNFHRVIMRLKNLCYMAHGELIIHHLHVWLKVCNHSRAIKYLFKYIHKGLDRAKSKVESSVGNVKIDESCWHIF</sequence>
<evidence type="ECO:0000313" key="1">
    <source>
        <dbReference type="EMBL" id="KAJ9564770.1"/>
    </source>
</evidence>
<accession>A0AA38WS95</accession>
<protein>
    <submittedName>
        <fullName evidence="1">Uncharacterized protein</fullName>
    </submittedName>
</protein>
<dbReference type="Proteomes" id="UP001172457">
    <property type="component" value="Chromosome 1"/>
</dbReference>
<evidence type="ECO:0000313" key="2">
    <source>
        <dbReference type="Proteomes" id="UP001172457"/>
    </source>
</evidence>
<reference evidence="1" key="1">
    <citation type="submission" date="2023-03" db="EMBL/GenBank/DDBJ databases">
        <title>Chromosome-scale reference genome and RAD-based genetic map of yellow starthistle (Centaurea solstitialis) reveal putative structural variation and QTLs associated with invader traits.</title>
        <authorList>
            <person name="Reatini B."/>
            <person name="Cang F.A."/>
            <person name="Jiang Q."/>
            <person name="Mckibben M.T.W."/>
            <person name="Barker M.S."/>
            <person name="Rieseberg L.H."/>
            <person name="Dlugosch K.M."/>
        </authorList>
    </citation>
    <scope>NUCLEOTIDE SEQUENCE</scope>
    <source>
        <strain evidence="1">CAN-66</strain>
        <tissue evidence="1">Leaf</tissue>
    </source>
</reference>
<organism evidence="1 2">
    <name type="scientific">Centaurea solstitialis</name>
    <name type="common">yellow star-thistle</name>
    <dbReference type="NCBI Taxonomy" id="347529"/>
    <lineage>
        <taxon>Eukaryota</taxon>
        <taxon>Viridiplantae</taxon>
        <taxon>Streptophyta</taxon>
        <taxon>Embryophyta</taxon>
        <taxon>Tracheophyta</taxon>
        <taxon>Spermatophyta</taxon>
        <taxon>Magnoliopsida</taxon>
        <taxon>eudicotyledons</taxon>
        <taxon>Gunneridae</taxon>
        <taxon>Pentapetalae</taxon>
        <taxon>asterids</taxon>
        <taxon>campanulids</taxon>
        <taxon>Asterales</taxon>
        <taxon>Asteraceae</taxon>
        <taxon>Carduoideae</taxon>
        <taxon>Cardueae</taxon>
        <taxon>Centaureinae</taxon>
        <taxon>Centaurea</taxon>
    </lineage>
</organism>
<proteinExistence type="predicted"/>
<dbReference type="AlphaFoldDB" id="A0AA38WS95"/>
<name>A0AA38WS95_9ASTR</name>
<gene>
    <name evidence="1" type="ORF">OSB04_000736</name>
</gene>
<comment type="caution">
    <text evidence="1">The sequence shown here is derived from an EMBL/GenBank/DDBJ whole genome shotgun (WGS) entry which is preliminary data.</text>
</comment>
<dbReference type="EMBL" id="JARYMX010000001">
    <property type="protein sequence ID" value="KAJ9564770.1"/>
    <property type="molecule type" value="Genomic_DNA"/>
</dbReference>